<keyword evidence="7 9" id="KW-0472">Membrane</keyword>
<evidence type="ECO:0000256" key="5">
    <source>
        <dbReference type="ARBA" id="ARBA00022692"/>
    </source>
</evidence>
<evidence type="ECO:0000256" key="7">
    <source>
        <dbReference type="ARBA" id="ARBA00023136"/>
    </source>
</evidence>
<evidence type="ECO:0000259" key="10">
    <source>
        <dbReference type="Pfam" id="PF04290"/>
    </source>
</evidence>
<accession>A0ABS1EC41</accession>
<protein>
    <recommendedName>
        <fullName evidence="9">TRAP transporter small permease protein</fullName>
    </recommendedName>
</protein>
<evidence type="ECO:0000256" key="9">
    <source>
        <dbReference type="RuleBase" id="RU369079"/>
    </source>
</evidence>
<keyword evidence="3" id="KW-1003">Cell membrane</keyword>
<keyword evidence="4 9" id="KW-0997">Cell inner membrane</keyword>
<evidence type="ECO:0000313" key="11">
    <source>
        <dbReference type="EMBL" id="MBK1780618.1"/>
    </source>
</evidence>
<keyword evidence="5 9" id="KW-0812">Transmembrane</keyword>
<name>A0ABS1EC41_9BURK</name>
<evidence type="ECO:0000256" key="1">
    <source>
        <dbReference type="ARBA" id="ARBA00004429"/>
    </source>
</evidence>
<dbReference type="InterPro" id="IPR055348">
    <property type="entry name" value="DctQ"/>
</dbReference>
<keyword evidence="12" id="KW-1185">Reference proteome</keyword>
<dbReference type="EMBL" id="JAENGP010000004">
    <property type="protein sequence ID" value="MBK1780618.1"/>
    <property type="molecule type" value="Genomic_DNA"/>
</dbReference>
<proteinExistence type="inferred from homology"/>
<dbReference type="Proteomes" id="UP000635316">
    <property type="component" value="Unassembled WGS sequence"/>
</dbReference>
<dbReference type="PANTHER" id="PTHR35011:SF4">
    <property type="entry name" value="SLL1102 PROTEIN"/>
    <property type="match status" value="1"/>
</dbReference>
<evidence type="ECO:0000256" key="3">
    <source>
        <dbReference type="ARBA" id="ARBA00022475"/>
    </source>
</evidence>
<dbReference type="RefSeq" id="WP_200234675.1">
    <property type="nucleotide sequence ID" value="NZ_JAENGP010000004.1"/>
</dbReference>
<evidence type="ECO:0000256" key="2">
    <source>
        <dbReference type="ARBA" id="ARBA00022448"/>
    </source>
</evidence>
<comment type="subcellular location">
    <subcellularLocation>
        <location evidence="1 9">Cell inner membrane</location>
        <topology evidence="1 9">Multi-pass membrane protein</topology>
    </subcellularLocation>
</comment>
<feature type="transmembrane region" description="Helical" evidence="9">
    <location>
        <begin position="91"/>
        <end position="114"/>
    </location>
</feature>
<evidence type="ECO:0000313" key="12">
    <source>
        <dbReference type="Proteomes" id="UP000635316"/>
    </source>
</evidence>
<feature type="transmembrane region" description="Helical" evidence="9">
    <location>
        <begin position="140"/>
        <end position="165"/>
    </location>
</feature>
<gene>
    <name evidence="11" type="ORF">JHL22_05250</name>
</gene>
<evidence type="ECO:0000256" key="4">
    <source>
        <dbReference type="ARBA" id="ARBA00022519"/>
    </source>
</evidence>
<sequence length="202" mass="22608">MGFLLSISRLIDSLNTYTGKFVTWLTLVVVVISAGNAIFRKVFHLSSNAWLEIQWYLFGAIFLLAAGYTFLKNEHVRVDILSQRLSERTQVTIDLICVFLFLLPVCGLIIYLSWPFFMLSFETMEQSSNTGGLIRWPVKLLIPLGFLLLALSGVSHLIKCAAFLAGKGPNPLARQNTKSAEELLAEEIAREAVQREQQAGVK</sequence>
<evidence type="ECO:0000256" key="8">
    <source>
        <dbReference type="ARBA" id="ARBA00038436"/>
    </source>
</evidence>
<evidence type="ECO:0000256" key="6">
    <source>
        <dbReference type="ARBA" id="ARBA00022989"/>
    </source>
</evidence>
<dbReference type="PANTHER" id="PTHR35011">
    <property type="entry name" value="2,3-DIKETO-L-GULONATE TRAP TRANSPORTER SMALL PERMEASE PROTEIN YIAM"/>
    <property type="match status" value="1"/>
</dbReference>
<comment type="similarity">
    <text evidence="8 9">Belongs to the TRAP transporter small permease family.</text>
</comment>
<keyword evidence="6 9" id="KW-1133">Transmembrane helix</keyword>
<feature type="transmembrane region" description="Helical" evidence="9">
    <location>
        <begin position="21"/>
        <end position="39"/>
    </location>
</feature>
<comment type="function">
    <text evidence="9">Part of the tripartite ATP-independent periplasmic (TRAP) transport system.</text>
</comment>
<feature type="transmembrane region" description="Helical" evidence="9">
    <location>
        <begin position="53"/>
        <end position="71"/>
    </location>
</feature>
<comment type="subunit">
    <text evidence="9">The complex comprises the extracytoplasmic solute receptor protein and the two transmembrane proteins.</text>
</comment>
<feature type="domain" description="Tripartite ATP-independent periplasmic transporters DctQ component" evidence="10">
    <location>
        <begin position="30"/>
        <end position="160"/>
    </location>
</feature>
<organism evidence="11 12">
    <name type="scientific">Advenella mandrilli</name>
    <dbReference type="NCBI Taxonomy" id="2800330"/>
    <lineage>
        <taxon>Bacteria</taxon>
        <taxon>Pseudomonadati</taxon>
        <taxon>Pseudomonadota</taxon>
        <taxon>Betaproteobacteria</taxon>
        <taxon>Burkholderiales</taxon>
        <taxon>Alcaligenaceae</taxon>
    </lineage>
</organism>
<keyword evidence="2 9" id="KW-0813">Transport</keyword>
<comment type="caution">
    <text evidence="11">The sequence shown here is derived from an EMBL/GenBank/DDBJ whole genome shotgun (WGS) entry which is preliminary data.</text>
</comment>
<dbReference type="Pfam" id="PF04290">
    <property type="entry name" value="DctQ"/>
    <property type="match status" value="1"/>
</dbReference>
<dbReference type="InterPro" id="IPR007387">
    <property type="entry name" value="TRAP_DctQ"/>
</dbReference>
<reference evidence="11 12" key="1">
    <citation type="submission" date="2020-12" db="EMBL/GenBank/DDBJ databases">
        <authorList>
            <person name="Lu T."/>
            <person name="Wang Q."/>
            <person name="Han X."/>
        </authorList>
    </citation>
    <scope>NUCLEOTIDE SEQUENCE [LARGE SCALE GENOMIC DNA]</scope>
    <source>
        <strain evidence="11 12">WQ 585</strain>
    </source>
</reference>